<dbReference type="VEuPathDB" id="TriTrypDB:TcIL3000_10_7710"/>
<sequence>MSTVPAASVPRPSTAQERILASNIPPPPPPPPPGPSHRQRAAYNNYGVGVSAVFGLQPRGIVSAMDNELTSPSATRKNNYRDTSEIILGPSKPSQIKHGVRRYEGHDECSVGLALTDTWIRGYGDDEEPPAHVCRRSGPMDNLEGNCCRVKTEEPKQRKMLAPGNPPPRTTMPPYSVPEYGPVVQEEAPKRRQVRRDNGNIICPEPLPKGTVFDDRKRGTVRTSRNRSNESVDVLNLGQYTREQLNEVERKYIVGPREFIPESLPPRQRPIIARVHTPANATHDIFGTGNGVEDVEPVHCKKRGESAPKRSNEFDIFDPTPAPQNPPKPYCPSDLLVYDEPRVSSKELRNQAAREARRNPEKYCPVTTVMSPQKIAKKTENGVMFHSKSQEITPRGGRARGIYAPKPTAISLC</sequence>
<gene>
    <name evidence="2" type="ORF">TCIL3000_10_7710</name>
</gene>
<feature type="region of interest" description="Disordered" evidence="1">
    <location>
        <begin position="1"/>
        <end position="43"/>
    </location>
</feature>
<proteinExistence type="predicted"/>
<feature type="region of interest" description="Disordered" evidence="1">
    <location>
        <begin position="154"/>
        <end position="175"/>
    </location>
</feature>
<protein>
    <submittedName>
        <fullName evidence="2">Uncharacterized protein TCIL3000_10_7710</fullName>
    </submittedName>
</protein>
<feature type="region of interest" description="Disordered" evidence="1">
    <location>
        <begin position="199"/>
        <end position="227"/>
    </location>
</feature>
<evidence type="ECO:0000313" key="2">
    <source>
        <dbReference type="EMBL" id="CCC93996.1"/>
    </source>
</evidence>
<organism evidence="2">
    <name type="scientific">Trypanosoma congolense (strain IL3000)</name>
    <dbReference type="NCBI Taxonomy" id="1068625"/>
    <lineage>
        <taxon>Eukaryota</taxon>
        <taxon>Discoba</taxon>
        <taxon>Euglenozoa</taxon>
        <taxon>Kinetoplastea</taxon>
        <taxon>Metakinetoplastina</taxon>
        <taxon>Trypanosomatida</taxon>
        <taxon>Trypanosomatidae</taxon>
        <taxon>Trypanosoma</taxon>
        <taxon>Nannomonas</taxon>
    </lineage>
</organism>
<reference evidence="2" key="1">
    <citation type="journal article" date="2012" name="Proc. Natl. Acad. Sci. U.S.A.">
        <title>Antigenic diversity is generated by distinct evolutionary mechanisms in African trypanosome species.</title>
        <authorList>
            <person name="Jackson A.P."/>
            <person name="Berry A."/>
            <person name="Aslett M."/>
            <person name="Allison H.C."/>
            <person name="Burton P."/>
            <person name="Vavrova-Anderson J."/>
            <person name="Brown R."/>
            <person name="Browne H."/>
            <person name="Corton N."/>
            <person name="Hauser H."/>
            <person name="Gamble J."/>
            <person name="Gilderthorp R."/>
            <person name="Marcello L."/>
            <person name="McQuillan J."/>
            <person name="Otto T.D."/>
            <person name="Quail M.A."/>
            <person name="Sanders M.J."/>
            <person name="van Tonder A."/>
            <person name="Ginger M.L."/>
            <person name="Field M.C."/>
            <person name="Barry J.D."/>
            <person name="Hertz-Fowler C."/>
            <person name="Berriman M."/>
        </authorList>
    </citation>
    <scope>NUCLEOTIDE SEQUENCE</scope>
    <source>
        <strain evidence="2">IL3000</strain>
    </source>
</reference>
<dbReference type="EMBL" id="HE575323">
    <property type="protein sequence ID" value="CCC93996.1"/>
    <property type="molecule type" value="Genomic_DNA"/>
</dbReference>
<feature type="compositionally biased region" description="Basic and acidic residues" evidence="1">
    <location>
        <begin position="303"/>
        <end position="313"/>
    </location>
</feature>
<feature type="region of interest" description="Disordered" evidence="1">
    <location>
        <begin position="303"/>
        <end position="326"/>
    </location>
</feature>
<feature type="compositionally biased region" description="Polar residues" evidence="1">
    <location>
        <begin position="1"/>
        <end position="16"/>
    </location>
</feature>
<dbReference type="AlphaFoldDB" id="G0UX79"/>
<name>G0UX79_TRYCI</name>
<feature type="compositionally biased region" description="Pro residues" evidence="1">
    <location>
        <begin position="24"/>
        <end position="35"/>
    </location>
</feature>
<evidence type="ECO:0000256" key="1">
    <source>
        <dbReference type="SAM" id="MobiDB-lite"/>
    </source>
</evidence>
<accession>G0UX79</accession>